<keyword evidence="4" id="KW-1185">Reference proteome</keyword>
<dbReference type="PANTHER" id="PTHR13847">
    <property type="entry name" value="SARCOSINE DEHYDROGENASE-RELATED"/>
    <property type="match status" value="1"/>
</dbReference>
<dbReference type="Gene3D" id="3.50.50.60">
    <property type="entry name" value="FAD/NAD(P)-binding domain"/>
    <property type="match status" value="1"/>
</dbReference>
<accession>A0A5C5GGB5</accession>
<dbReference type="EMBL" id="VFFF01000001">
    <property type="protein sequence ID" value="TNY32576.1"/>
    <property type="molecule type" value="Genomic_DNA"/>
</dbReference>
<dbReference type="GO" id="GO:0016491">
    <property type="term" value="F:oxidoreductase activity"/>
    <property type="evidence" value="ECO:0007669"/>
    <property type="project" value="UniProtKB-KW"/>
</dbReference>
<evidence type="ECO:0000313" key="3">
    <source>
        <dbReference type="EMBL" id="TNY32576.1"/>
    </source>
</evidence>
<evidence type="ECO:0000313" key="4">
    <source>
        <dbReference type="Proteomes" id="UP000314011"/>
    </source>
</evidence>
<evidence type="ECO:0000259" key="2">
    <source>
        <dbReference type="Pfam" id="PF01266"/>
    </source>
</evidence>
<dbReference type="Pfam" id="PF01266">
    <property type="entry name" value="DAO"/>
    <property type="match status" value="1"/>
</dbReference>
<comment type="caution">
    <text evidence="3">The sequence shown here is derived from an EMBL/GenBank/DDBJ whole genome shotgun (WGS) entry which is preliminary data.</text>
</comment>
<organism evidence="3 4">
    <name type="scientific">Pelagovum pacificum</name>
    <dbReference type="NCBI Taxonomy" id="2588711"/>
    <lineage>
        <taxon>Bacteria</taxon>
        <taxon>Pseudomonadati</taxon>
        <taxon>Pseudomonadota</taxon>
        <taxon>Alphaproteobacteria</taxon>
        <taxon>Rhodobacterales</taxon>
        <taxon>Paracoccaceae</taxon>
        <taxon>Pelagovum</taxon>
    </lineage>
</organism>
<feature type="domain" description="FAD dependent oxidoreductase" evidence="2">
    <location>
        <begin position="10"/>
        <end position="360"/>
    </location>
</feature>
<dbReference type="OrthoDB" id="8993739at2"/>
<protein>
    <submittedName>
        <fullName evidence="3">FAD-binding oxidoreductase</fullName>
    </submittedName>
</protein>
<keyword evidence="1" id="KW-0560">Oxidoreductase</keyword>
<proteinExistence type="predicted"/>
<sequence length="387" mass="41621">MLRCGMTTSAIVIGAGVIGASVAFRLAQAGVRVTLVEAGRIGAGTSLCSFAWVSACERVASDDYYRLSLAAVRAHRATVEEFGDRGTWHVRPGVIQWRAAEWEDPALADKPVDRKLERLQELGYPAEALTPEELRKLEPELAEDAITESDFAIHYPDDGYVEASVYIGELFDRAVRRHGLVIRTGTPVAEVLLEGGQVRGVRTAAGERIEADVVVNCAGRWSSDIVGHEELQVPLAPTVGLIAYTPSLPTTIRKVLRTPGLNVRTDGAGRLLLRANDLDAHVGEHDAPTPDHPVAQKLVERLWALAPALQGVPVEAVRIAVRPIPKGGLPCVGPIPGVANYWVAVTHGGINTAAFIGTALRDEILDGRPVEEYAPFRPARFFEGAAP</sequence>
<dbReference type="AlphaFoldDB" id="A0A5C5GGB5"/>
<dbReference type="InterPro" id="IPR036188">
    <property type="entry name" value="FAD/NAD-bd_sf"/>
</dbReference>
<gene>
    <name evidence="3" type="ORF">FHY64_04635</name>
</gene>
<name>A0A5C5GGB5_9RHOB</name>
<reference evidence="3 4" key="1">
    <citation type="submission" date="2019-06" db="EMBL/GenBank/DDBJ databases">
        <title>Genome of new Rhodobacteraceae sp. SM1903.</title>
        <authorList>
            <person name="Ren X."/>
        </authorList>
    </citation>
    <scope>NUCLEOTIDE SEQUENCE [LARGE SCALE GENOMIC DNA]</scope>
    <source>
        <strain evidence="3 4">SM1903</strain>
    </source>
</reference>
<evidence type="ECO:0000256" key="1">
    <source>
        <dbReference type="ARBA" id="ARBA00023002"/>
    </source>
</evidence>
<dbReference type="Proteomes" id="UP000314011">
    <property type="component" value="Unassembled WGS sequence"/>
</dbReference>
<dbReference type="Gene3D" id="3.30.9.10">
    <property type="entry name" value="D-Amino Acid Oxidase, subunit A, domain 2"/>
    <property type="match status" value="1"/>
</dbReference>
<dbReference type="SUPFAM" id="SSF51905">
    <property type="entry name" value="FAD/NAD(P)-binding domain"/>
    <property type="match status" value="1"/>
</dbReference>
<dbReference type="GO" id="GO:0005737">
    <property type="term" value="C:cytoplasm"/>
    <property type="evidence" value="ECO:0007669"/>
    <property type="project" value="TreeGrafter"/>
</dbReference>
<dbReference type="InterPro" id="IPR006076">
    <property type="entry name" value="FAD-dep_OxRdtase"/>
</dbReference>